<dbReference type="CDD" id="cd03064">
    <property type="entry name" value="TRX_Fd_NuoE"/>
    <property type="match status" value="1"/>
</dbReference>
<sequence length="181" mass="19659">MAYQTEKNQQADICCGCGCDDESEQLRLLGELTQEYRDQGKSLIQVLYMAQGMFGALPLDVQKVVAQNMGMSLAHVSGVVSFYSFFTTQPKGKHTIRVCLGTACYVRGGKKIVEKLESILGITVGETTPDGLFSLDVARCIGSCGLAPAMMIDSEVFKQVKPEKLKELLAAYRKEGGADSD</sequence>
<dbReference type="SUPFAM" id="SSF52833">
    <property type="entry name" value="Thioredoxin-like"/>
    <property type="match status" value="1"/>
</dbReference>
<dbReference type="Pfam" id="PF01257">
    <property type="entry name" value="2Fe-2S_thioredx"/>
    <property type="match status" value="1"/>
</dbReference>
<comment type="similarity">
    <text evidence="1">Belongs to the complex I 24 kDa subunit family.</text>
</comment>
<evidence type="ECO:0000256" key="6">
    <source>
        <dbReference type="ARBA" id="ARBA00034078"/>
    </source>
</evidence>
<dbReference type="GO" id="GO:0016491">
    <property type="term" value="F:oxidoreductase activity"/>
    <property type="evidence" value="ECO:0007669"/>
    <property type="project" value="InterPro"/>
</dbReference>
<comment type="cofactor">
    <cofactor evidence="6">
        <name>[2Fe-2S] cluster</name>
        <dbReference type="ChEBI" id="CHEBI:190135"/>
    </cofactor>
</comment>
<dbReference type="AlphaFoldDB" id="A0A644YB68"/>
<keyword evidence="5" id="KW-0411">Iron-sulfur</keyword>
<evidence type="ECO:0000256" key="4">
    <source>
        <dbReference type="ARBA" id="ARBA00023004"/>
    </source>
</evidence>
<evidence type="ECO:0000256" key="5">
    <source>
        <dbReference type="ARBA" id="ARBA00023014"/>
    </source>
</evidence>
<protein>
    <recommendedName>
        <fullName evidence="8">NADP-reducing hydrogenase subunit HndA</fullName>
    </recommendedName>
</protein>
<dbReference type="GO" id="GO:0046872">
    <property type="term" value="F:metal ion binding"/>
    <property type="evidence" value="ECO:0007669"/>
    <property type="project" value="UniProtKB-KW"/>
</dbReference>
<dbReference type="PANTHER" id="PTHR43342:SF2">
    <property type="entry name" value="POTENTIAL NAD-REDUCING HYDROGENASE SUBUNIT"/>
    <property type="match status" value="1"/>
</dbReference>
<keyword evidence="3" id="KW-0479">Metal-binding</keyword>
<keyword evidence="2" id="KW-0001">2Fe-2S</keyword>
<dbReference type="InterPro" id="IPR002023">
    <property type="entry name" value="NuoE-like"/>
</dbReference>
<reference evidence="7" key="1">
    <citation type="submission" date="2019-08" db="EMBL/GenBank/DDBJ databases">
        <authorList>
            <person name="Kucharzyk K."/>
            <person name="Murdoch R.W."/>
            <person name="Higgins S."/>
            <person name="Loffler F."/>
        </authorList>
    </citation>
    <scope>NUCLEOTIDE SEQUENCE</scope>
</reference>
<evidence type="ECO:0000256" key="3">
    <source>
        <dbReference type="ARBA" id="ARBA00022723"/>
    </source>
</evidence>
<keyword evidence="4" id="KW-0408">Iron</keyword>
<dbReference type="InterPro" id="IPR042128">
    <property type="entry name" value="NuoE_dom"/>
</dbReference>
<dbReference type="GO" id="GO:0051537">
    <property type="term" value="F:2 iron, 2 sulfur cluster binding"/>
    <property type="evidence" value="ECO:0007669"/>
    <property type="project" value="UniProtKB-KW"/>
</dbReference>
<name>A0A644YB68_9ZZZZ</name>
<evidence type="ECO:0000313" key="7">
    <source>
        <dbReference type="EMBL" id="MPM25549.1"/>
    </source>
</evidence>
<proteinExistence type="inferred from homology"/>
<organism evidence="7">
    <name type="scientific">bioreactor metagenome</name>
    <dbReference type="NCBI Taxonomy" id="1076179"/>
    <lineage>
        <taxon>unclassified sequences</taxon>
        <taxon>metagenomes</taxon>
        <taxon>ecological metagenomes</taxon>
    </lineage>
</organism>
<evidence type="ECO:0000256" key="1">
    <source>
        <dbReference type="ARBA" id="ARBA00010643"/>
    </source>
</evidence>
<dbReference type="EMBL" id="VSSQ01004523">
    <property type="protein sequence ID" value="MPM25549.1"/>
    <property type="molecule type" value="Genomic_DNA"/>
</dbReference>
<dbReference type="PIRSF" id="PIRSF000216">
    <property type="entry name" value="NADH_DH_24kDa"/>
    <property type="match status" value="1"/>
</dbReference>
<dbReference type="Gene3D" id="1.10.10.1590">
    <property type="entry name" value="NADH-quinone oxidoreductase subunit E"/>
    <property type="match status" value="1"/>
</dbReference>
<dbReference type="InterPro" id="IPR036249">
    <property type="entry name" value="Thioredoxin-like_sf"/>
</dbReference>
<dbReference type="InterPro" id="IPR041921">
    <property type="entry name" value="NuoE_N"/>
</dbReference>
<dbReference type="FunFam" id="3.40.30.10:FF:000015">
    <property type="entry name" value="NADH-quinone oxidoreductase subunit E"/>
    <property type="match status" value="1"/>
</dbReference>
<comment type="caution">
    <text evidence="7">The sequence shown here is derived from an EMBL/GenBank/DDBJ whole genome shotgun (WGS) entry which is preliminary data.</text>
</comment>
<evidence type="ECO:0000256" key="2">
    <source>
        <dbReference type="ARBA" id="ARBA00022714"/>
    </source>
</evidence>
<evidence type="ECO:0008006" key="8">
    <source>
        <dbReference type="Google" id="ProtNLM"/>
    </source>
</evidence>
<dbReference type="Gene3D" id="3.40.30.10">
    <property type="entry name" value="Glutaredoxin"/>
    <property type="match status" value="1"/>
</dbReference>
<accession>A0A644YB68</accession>
<dbReference type="PANTHER" id="PTHR43342">
    <property type="entry name" value="NADH-QUINONE OXIDOREDUCTASE, E SUBUNIT"/>
    <property type="match status" value="1"/>
</dbReference>
<dbReference type="InterPro" id="IPR028431">
    <property type="entry name" value="NADP_DH_HndA-like"/>
</dbReference>
<gene>
    <name evidence="7" type="ORF">SDC9_72045</name>
</gene>